<proteinExistence type="predicted"/>
<evidence type="ECO:0000313" key="1">
    <source>
        <dbReference type="EMBL" id="KAL2332111.1"/>
    </source>
</evidence>
<name>A0ABD1M8H6_9FABA</name>
<evidence type="ECO:0000313" key="2">
    <source>
        <dbReference type="Proteomes" id="UP001603857"/>
    </source>
</evidence>
<protein>
    <submittedName>
        <fullName evidence="1">Uncharacterized protein</fullName>
    </submittedName>
</protein>
<comment type="caution">
    <text evidence="1">The sequence shown here is derived from an EMBL/GenBank/DDBJ whole genome shotgun (WGS) entry which is preliminary data.</text>
</comment>
<dbReference type="Proteomes" id="UP001603857">
    <property type="component" value="Unassembled WGS sequence"/>
</dbReference>
<keyword evidence="2" id="KW-1185">Reference proteome</keyword>
<sequence length="65" mass="7484">MFGFLQEGQGTFTTHQTIINITSMLSHVPSQSLSNTKLKPTNWTWVHPRLFLVLVLMMARKICDH</sequence>
<dbReference type="AlphaFoldDB" id="A0ABD1M8H6"/>
<organism evidence="1 2">
    <name type="scientific">Flemingia macrophylla</name>
    <dbReference type="NCBI Taxonomy" id="520843"/>
    <lineage>
        <taxon>Eukaryota</taxon>
        <taxon>Viridiplantae</taxon>
        <taxon>Streptophyta</taxon>
        <taxon>Embryophyta</taxon>
        <taxon>Tracheophyta</taxon>
        <taxon>Spermatophyta</taxon>
        <taxon>Magnoliopsida</taxon>
        <taxon>eudicotyledons</taxon>
        <taxon>Gunneridae</taxon>
        <taxon>Pentapetalae</taxon>
        <taxon>rosids</taxon>
        <taxon>fabids</taxon>
        <taxon>Fabales</taxon>
        <taxon>Fabaceae</taxon>
        <taxon>Papilionoideae</taxon>
        <taxon>50 kb inversion clade</taxon>
        <taxon>NPAAA clade</taxon>
        <taxon>indigoferoid/millettioid clade</taxon>
        <taxon>Phaseoleae</taxon>
        <taxon>Flemingia</taxon>
    </lineage>
</organism>
<reference evidence="1 2" key="1">
    <citation type="submission" date="2024-08" db="EMBL/GenBank/DDBJ databases">
        <title>Insights into the chromosomal genome structure of Flemingia macrophylla.</title>
        <authorList>
            <person name="Ding Y."/>
            <person name="Zhao Y."/>
            <person name="Bi W."/>
            <person name="Wu M."/>
            <person name="Zhao G."/>
            <person name="Gong Y."/>
            <person name="Li W."/>
            <person name="Zhang P."/>
        </authorList>
    </citation>
    <scope>NUCLEOTIDE SEQUENCE [LARGE SCALE GENOMIC DNA]</scope>
    <source>
        <strain evidence="1">DYQJB</strain>
        <tissue evidence="1">Leaf</tissue>
    </source>
</reference>
<dbReference type="EMBL" id="JBGMDY010000006">
    <property type="protein sequence ID" value="KAL2332111.1"/>
    <property type="molecule type" value="Genomic_DNA"/>
</dbReference>
<accession>A0ABD1M8H6</accession>
<gene>
    <name evidence="1" type="ORF">Fmac_019692</name>
</gene>